<feature type="compositionally biased region" description="Low complexity" evidence="1">
    <location>
        <begin position="143"/>
        <end position="154"/>
    </location>
</feature>
<keyword evidence="4" id="KW-1185">Reference proteome</keyword>
<feature type="region of interest" description="Disordered" evidence="1">
    <location>
        <begin position="73"/>
        <end position="172"/>
    </location>
</feature>
<proteinExistence type="predicted"/>
<dbReference type="Proteomes" id="UP000638648">
    <property type="component" value="Unassembled WGS sequence"/>
</dbReference>
<feature type="compositionally biased region" description="Pro residues" evidence="1">
    <location>
        <begin position="155"/>
        <end position="169"/>
    </location>
</feature>
<dbReference type="AlphaFoldDB" id="A0A927MVJ4"/>
<comment type="caution">
    <text evidence="3">The sequence shown here is derived from an EMBL/GenBank/DDBJ whole genome shotgun (WGS) entry which is preliminary data.</text>
</comment>
<evidence type="ECO:0000256" key="1">
    <source>
        <dbReference type="SAM" id="MobiDB-lite"/>
    </source>
</evidence>
<keyword evidence="2" id="KW-0472">Membrane</keyword>
<evidence type="ECO:0000256" key="2">
    <source>
        <dbReference type="SAM" id="Phobius"/>
    </source>
</evidence>
<feature type="compositionally biased region" description="Polar residues" evidence="1">
    <location>
        <begin position="117"/>
        <end position="133"/>
    </location>
</feature>
<feature type="transmembrane region" description="Helical" evidence="2">
    <location>
        <begin position="43"/>
        <end position="62"/>
    </location>
</feature>
<reference evidence="3" key="1">
    <citation type="submission" date="2020-10" db="EMBL/GenBank/DDBJ databases">
        <title>Sequencing the genomes of 1000 actinobacteria strains.</title>
        <authorList>
            <person name="Klenk H.-P."/>
        </authorList>
    </citation>
    <scope>NUCLEOTIDE SEQUENCE</scope>
    <source>
        <strain evidence="3">DSM 45354</strain>
    </source>
</reference>
<sequence length="400" mass="40246">MSADFERQVNEHLSQLRSEVDQVRWAESAAVRRRGSRRQVHRAATTGLAVVAGVGLLGYSAVAGIPGTQQITPAGEQPVASTSGAARQSTPTAPGSPSGTSSTATPHTPGGDKPRSGSPSTHKTGKPNPQHTRGGTAVPPPTGTSSGSPADTPEAPTPPPGTPSTPPSTPATLTTDALLVAAEMPRVNDSGTSWSSAGTSESEGGNASACQADSLVGLGAIAAVRRDYTWGTEGTVTGTNLVGQFDSAEDAAAAHASFRGWLDGCGWGTPHGPTEVGGVGDAAAWWWFGRETADGSGEIEVVGLARSGTGLSIVVWREGGQDLSYEADPMADPLAAAAARLKDPGDGGAVPADSPPPVEPPPDDTPPVEPPPVDPMPSTEGTPVPGTTPDSPRKTAPPES</sequence>
<feature type="compositionally biased region" description="Polar residues" evidence="1">
    <location>
        <begin position="79"/>
        <end position="88"/>
    </location>
</feature>
<organism evidence="3 4">
    <name type="scientific">Actinopolymorpha pittospori</name>
    <dbReference type="NCBI Taxonomy" id="648752"/>
    <lineage>
        <taxon>Bacteria</taxon>
        <taxon>Bacillati</taxon>
        <taxon>Actinomycetota</taxon>
        <taxon>Actinomycetes</taxon>
        <taxon>Propionibacteriales</taxon>
        <taxon>Actinopolymorphaceae</taxon>
        <taxon>Actinopolymorpha</taxon>
    </lineage>
</organism>
<accession>A0A927MVJ4</accession>
<feature type="compositionally biased region" description="Low complexity" evidence="1">
    <location>
        <begin position="89"/>
        <end position="109"/>
    </location>
</feature>
<name>A0A927MVJ4_9ACTN</name>
<evidence type="ECO:0000313" key="4">
    <source>
        <dbReference type="Proteomes" id="UP000638648"/>
    </source>
</evidence>
<feature type="compositionally biased region" description="Polar residues" evidence="1">
    <location>
        <begin position="189"/>
        <end position="208"/>
    </location>
</feature>
<gene>
    <name evidence="3" type="ORF">HEB94_004533</name>
</gene>
<feature type="compositionally biased region" description="Pro residues" evidence="1">
    <location>
        <begin position="353"/>
        <end position="375"/>
    </location>
</feature>
<dbReference type="RefSeq" id="WP_192751595.1">
    <property type="nucleotide sequence ID" value="NZ_BAABJL010000207.1"/>
</dbReference>
<keyword evidence="2" id="KW-1133">Transmembrane helix</keyword>
<keyword evidence="2" id="KW-0812">Transmembrane</keyword>
<dbReference type="EMBL" id="JADBEM010000001">
    <property type="protein sequence ID" value="MBE1607685.1"/>
    <property type="molecule type" value="Genomic_DNA"/>
</dbReference>
<protein>
    <submittedName>
        <fullName evidence="3">Uncharacterized protein</fullName>
    </submittedName>
</protein>
<evidence type="ECO:0000313" key="3">
    <source>
        <dbReference type="EMBL" id="MBE1607685.1"/>
    </source>
</evidence>
<feature type="region of interest" description="Disordered" evidence="1">
    <location>
        <begin position="186"/>
        <end position="208"/>
    </location>
</feature>
<feature type="region of interest" description="Disordered" evidence="1">
    <location>
        <begin position="341"/>
        <end position="400"/>
    </location>
</feature>